<name>A0A5B7CKB9_PORTR</name>
<proteinExistence type="predicted"/>
<keyword evidence="2" id="KW-1185">Reference proteome</keyword>
<evidence type="ECO:0000313" key="2">
    <source>
        <dbReference type="Proteomes" id="UP000324222"/>
    </source>
</evidence>
<dbReference type="EMBL" id="VSRR010000087">
    <property type="protein sequence ID" value="MPC09800.1"/>
    <property type="molecule type" value="Genomic_DNA"/>
</dbReference>
<reference evidence="1 2" key="1">
    <citation type="submission" date="2019-05" db="EMBL/GenBank/DDBJ databases">
        <title>Another draft genome of Portunus trituberculatus and its Hox gene families provides insights of decapod evolution.</title>
        <authorList>
            <person name="Jeong J.-H."/>
            <person name="Song I."/>
            <person name="Kim S."/>
            <person name="Choi T."/>
            <person name="Kim D."/>
            <person name="Ryu S."/>
            <person name="Kim W."/>
        </authorList>
    </citation>
    <scope>NUCLEOTIDE SEQUENCE [LARGE SCALE GENOMIC DNA]</scope>
    <source>
        <tissue evidence="1">Muscle</tissue>
    </source>
</reference>
<gene>
    <name evidence="1" type="ORF">E2C01_002418</name>
</gene>
<protein>
    <submittedName>
        <fullName evidence="1">Uncharacterized protein</fullName>
    </submittedName>
</protein>
<sequence length="117" mass="13196">MNLKLEESATSLPIWRHSRASDRDHYNICVCVFRCLFRVPDGLGRPTLGRCRGRRGGDQTPTDFPFWVCNGVVARVARRIRRWVWWVWWGGSGACGIRAGRGVVSRSYGTGKGVCQA</sequence>
<organism evidence="1 2">
    <name type="scientific">Portunus trituberculatus</name>
    <name type="common">Swimming crab</name>
    <name type="synonym">Neptunus trituberculatus</name>
    <dbReference type="NCBI Taxonomy" id="210409"/>
    <lineage>
        <taxon>Eukaryota</taxon>
        <taxon>Metazoa</taxon>
        <taxon>Ecdysozoa</taxon>
        <taxon>Arthropoda</taxon>
        <taxon>Crustacea</taxon>
        <taxon>Multicrustacea</taxon>
        <taxon>Malacostraca</taxon>
        <taxon>Eumalacostraca</taxon>
        <taxon>Eucarida</taxon>
        <taxon>Decapoda</taxon>
        <taxon>Pleocyemata</taxon>
        <taxon>Brachyura</taxon>
        <taxon>Eubrachyura</taxon>
        <taxon>Portunoidea</taxon>
        <taxon>Portunidae</taxon>
        <taxon>Portuninae</taxon>
        <taxon>Portunus</taxon>
    </lineage>
</organism>
<dbReference type="Proteomes" id="UP000324222">
    <property type="component" value="Unassembled WGS sequence"/>
</dbReference>
<evidence type="ECO:0000313" key="1">
    <source>
        <dbReference type="EMBL" id="MPC09800.1"/>
    </source>
</evidence>
<accession>A0A5B7CKB9</accession>
<dbReference type="AlphaFoldDB" id="A0A5B7CKB9"/>
<comment type="caution">
    <text evidence="1">The sequence shown here is derived from an EMBL/GenBank/DDBJ whole genome shotgun (WGS) entry which is preliminary data.</text>
</comment>